<dbReference type="InterPro" id="IPR050911">
    <property type="entry name" value="DRAM/TMEM150_Autophagy_Mod"/>
</dbReference>
<reference evidence="8" key="1">
    <citation type="submission" date="2021-01" db="UniProtKB">
        <authorList>
            <consortium name="EnsemblMetazoa"/>
        </authorList>
    </citation>
    <scope>IDENTIFICATION</scope>
</reference>
<keyword evidence="5 6" id="KW-0472">Membrane</keyword>
<protein>
    <recommendedName>
        <fullName evidence="7">CWH43-like N-terminal domain-containing protein</fullName>
    </recommendedName>
</protein>
<dbReference type="EnsemblMetazoa" id="CLYHEMT014399.1">
    <property type="protein sequence ID" value="CLYHEMP014399.1"/>
    <property type="gene ID" value="CLYHEMG014399"/>
</dbReference>
<dbReference type="GeneID" id="136813275"/>
<evidence type="ECO:0000259" key="7">
    <source>
        <dbReference type="Pfam" id="PF10277"/>
    </source>
</evidence>
<feature type="domain" description="CWH43-like N-terminal" evidence="7">
    <location>
        <begin position="10"/>
        <end position="243"/>
    </location>
</feature>
<keyword evidence="3 6" id="KW-0812">Transmembrane</keyword>
<feature type="transmembrane region" description="Helical" evidence="6">
    <location>
        <begin position="99"/>
        <end position="117"/>
    </location>
</feature>
<evidence type="ECO:0000256" key="6">
    <source>
        <dbReference type="SAM" id="Phobius"/>
    </source>
</evidence>
<organism evidence="8 9">
    <name type="scientific">Clytia hemisphaerica</name>
    <dbReference type="NCBI Taxonomy" id="252671"/>
    <lineage>
        <taxon>Eukaryota</taxon>
        <taxon>Metazoa</taxon>
        <taxon>Cnidaria</taxon>
        <taxon>Hydrozoa</taxon>
        <taxon>Hydroidolina</taxon>
        <taxon>Leptothecata</taxon>
        <taxon>Obeliida</taxon>
        <taxon>Clytiidae</taxon>
        <taxon>Clytia</taxon>
    </lineage>
</organism>
<dbReference type="PANTHER" id="PTHR21324:SF2">
    <property type="entry name" value="EG:22E5.9 PROTEIN"/>
    <property type="match status" value="1"/>
</dbReference>
<dbReference type="GO" id="GO:0012505">
    <property type="term" value="C:endomembrane system"/>
    <property type="evidence" value="ECO:0007669"/>
    <property type="project" value="UniProtKB-SubCell"/>
</dbReference>
<evidence type="ECO:0000256" key="2">
    <source>
        <dbReference type="ARBA" id="ARBA00006565"/>
    </source>
</evidence>
<proteinExistence type="inferred from homology"/>
<dbReference type="Proteomes" id="UP000594262">
    <property type="component" value="Unplaced"/>
</dbReference>
<dbReference type="AlphaFoldDB" id="A0A7M5WY36"/>
<dbReference type="Pfam" id="PF10277">
    <property type="entry name" value="Frag1"/>
    <property type="match status" value="1"/>
</dbReference>
<feature type="transmembrane region" description="Helical" evidence="6">
    <location>
        <begin position="12"/>
        <end position="33"/>
    </location>
</feature>
<evidence type="ECO:0000313" key="8">
    <source>
        <dbReference type="EnsemblMetazoa" id="CLYHEMP014399.1"/>
    </source>
</evidence>
<evidence type="ECO:0000313" key="9">
    <source>
        <dbReference type="Proteomes" id="UP000594262"/>
    </source>
</evidence>
<evidence type="ECO:0000256" key="3">
    <source>
        <dbReference type="ARBA" id="ARBA00022692"/>
    </source>
</evidence>
<dbReference type="OrthoDB" id="191706at2759"/>
<comment type="similarity">
    <text evidence="2">Belongs to the DRAM/TMEM150 family.</text>
</comment>
<keyword evidence="4 6" id="KW-1133">Transmembrane helix</keyword>
<evidence type="ECO:0000256" key="1">
    <source>
        <dbReference type="ARBA" id="ARBA00004127"/>
    </source>
</evidence>
<name>A0A7M5WY36_9CNID</name>
<comment type="subcellular location">
    <subcellularLocation>
        <location evidence="1">Endomembrane system</location>
        <topology evidence="1">Multi-pass membrane protein</topology>
    </subcellularLocation>
</comment>
<feature type="transmembrane region" description="Helical" evidence="6">
    <location>
        <begin position="213"/>
        <end position="238"/>
    </location>
</feature>
<dbReference type="RefSeq" id="XP_066925886.1">
    <property type="nucleotide sequence ID" value="XM_067069785.1"/>
</dbReference>
<dbReference type="PANTHER" id="PTHR21324">
    <property type="entry name" value="FASTING-INDUCIBLE INTEGRAL MEMBRANE PROTEIN TM6P1-RELATED"/>
    <property type="match status" value="1"/>
</dbReference>
<evidence type="ECO:0000256" key="4">
    <source>
        <dbReference type="ARBA" id="ARBA00022989"/>
    </source>
</evidence>
<feature type="transmembrane region" description="Helical" evidence="6">
    <location>
        <begin position="56"/>
        <end position="74"/>
    </location>
</feature>
<feature type="transmembrane region" description="Helical" evidence="6">
    <location>
        <begin position="167"/>
        <end position="193"/>
    </location>
</feature>
<keyword evidence="9" id="KW-1185">Reference proteome</keyword>
<sequence>MVFDCSFGLGYLPVLWSFFTIAALAVSYIMAVMENHVYPFLPSISATGSNIPESNIFSLLMNVSIILAASNYFTRYFQCQHQARHCGENRELIYRYNQFSLVVSIVSLGGALLVANIQARKEFYLLEVHDAGAVIFFTFTSIYFWLQTYISFKTALYGLYSSWLCHLRFFLTFCLSLCSGVYFVTAAISSYSFRKHHQYYNSLANLQPGDEGYTLHVVSNASEWLAFLIIMGSSLTFFDEFQQVIMLIDCQEKSPTIISYDGIGEYEEMKLNLYDDEAKR</sequence>
<dbReference type="InterPro" id="IPR019402">
    <property type="entry name" value="CWH43_N"/>
</dbReference>
<feature type="transmembrane region" description="Helical" evidence="6">
    <location>
        <begin position="123"/>
        <end position="146"/>
    </location>
</feature>
<accession>A0A7M5WY36</accession>
<evidence type="ECO:0000256" key="5">
    <source>
        <dbReference type="ARBA" id="ARBA00023136"/>
    </source>
</evidence>